<comment type="caution">
    <text evidence="2">The sequence shown here is derived from an EMBL/GenBank/DDBJ whole genome shotgun (WGS) entry which is preliminary data.</text>
</comment>
<accession>A0A3M7RBJ2</accession>
<feature type="region of interest" description="Disordered" evidence="1">
    <location>
        <begin position="1"/>
        <end position="24"/>
    </location>
</feature>
<keyword evidence="3" id="KW-1185">Reference proteome</keyword>
<name>A0A3M7RBJ2_BRAPC</name>
<proteinExistence type="predicted"/>
<dbReference type="EMBL" id="REGN01003777">
    <property type="protein sequence ID" value="RNA20809.1"/>
    <property type="molecule type" value="Genomic_DNA"/>
</dbReference>
<evidence type="ECO:0000313" key="3">
    <source>
        <dbReference type="Proteomes" id="UP000276133"/>
    </source>
</evidence>
<organism evidence="2 3">
    <name type="scientific">Brachionus plicatilis</name>
    <name type="common">Marine rotifer</name>
    <name type="synonym">Brachionus muelleri</name>
    <dbReference type="NCBI Taxonomy" id="10195"/>
    <lineage>
        <taxon>Eukaryota</taxon>
        <taxon>Metazoa</taxon>
        <taxon>Spiralia</taxon>
        <taxon>Gnathifera</taxon>
        <taxon>Rotifera</taxon>
        <taxon>Eurotatoria</taxon>
        <taxon>Monogononta</taxon>
        <taxon>Pseudotrocha</taxon>
        <taxon>Ploima</taxon>
        <taxon>Brachionidae</taxon>
        <taxon>Brachionus</taxon>
    </lineage>
</organism>
<dbReference type="AlphaFoldDB" id="A0A3M7RBJ2"/>
<reference evidence="2 3" key="1">
    <citation type="journal article" date="2018" name="Sci. Rep.">
        <title>Genomic signatures of local adaptation to the degree of environmental predictability in rotifers.</title>
        <authorList>
            <person name="Franch-Gras L."/>
            <person name="Hahn C."/>
            <person name="Garcia-Roger E.M."/>
            <person name="Carmona M.J."/>
            <person name="Serra M."/>
            <person name="Gomez A."/>
        </authorList>
    </citation>
    <scope>NUCLEOTIDE SEQUENCE [LARGE SCALE GENOMIC DNA]</scope>
    <source>
        <strain evidence="2">HYR1</strain>
    </source>
</reference>
<sequence>MFTWKPAPELQPKNPTPKASKTTPMYGLAHVTKERSITDTMGTKRPIPLKIFLIDDFEIDPLKINLSLITLEIIAQVQQLIVFEQLKYDQNLQVQLVSNFADFMDSKKIEKIVNSPLHKFQRSSCGHEDPHVIYPSSLKIVPQNTLLSKFIKLLFSKCKDQIFKVTKKSDFLNFFFNSSPDLHLTCDFYTTL</sequence>
<protein>
    <submittedName>
        <fullName evidence="2">Uncharacterized protein</fullName>
    </submittedName>
</protein>
<dbReference type="Proteomes" id="UP000276133">
    <property type="component" value="Unassembled WGS sequence"/>
</dbReference>
<gene>
    <name evidence="2" type="ORF">BpHYR1_015232</name>
</gene>
<evidence type="ECO:0000313" key="2">
    <source>
        <dbReference type="EMBL" id="RNA20809.1"/>
    </source>
</evidence>
<evidence type="ECO:0000256" key="1">
    <source>
        <dbReference type="SAM" id="MobiDB-lite"/>
    </source>
</evidence>